<accession>A0A2M9CGK1</accession>
<keyword evidence="3" id="KW-1185">Reference proteome</keyword>
<keyword evidence="1" id="KW-0472">Membrane</keyword>
<dbReference type="Proteomes" id="UP000228758">
    <property type="component" value="Unassembled WGS sequence"/>
</dbReference>
<keyword evidence="1" id="KW-1133">Transmembrane helix</keyword>
<dbReference type="EMBL" id="PGFF01000001">
    <property type="protein sequence ID" value="PJJ71017.1"/>
    <property type="molecule type" value="Genomic_DNA"/>
</dbReference>
<proteinExistence type="predicted"/>
<dbReference type="Pfam" id="PF11303">
    <property type="entry name" value="DUF3105"/>
    <property type="match status" value="1"/>
</dbReference>
<feature type="transmembrane region" description="Helical" evidence="1">
    <location>
        <begin position="37"/>
        <end position="60"/>
    </location>
</feature>
<name>A0A2M9CGK1_9MICO</name>
<protein>
    <submittedName>
        <fullName evidence="2">Uncharacterized protein DUF3105</fullName>
    </submittedName>
</protein>
<dbReference type="RefSeq" id="WP_100363372.1">
    <property type="nucleotide sequence ID" value="NZ_PGFF01000001.1"/>
</dbReference>
<reference evidence="2 3" key="1">
    <citation type="submission" date="2017-11" db="EMBL/GenBank/DDBJ databases">
        <title>Genomic Encyclopedia of Archaeal and Bacterial Type Strains, Phase II (KMG-II): From Individual Species to Whole Genera.</title>
        <authorList>
            <person name="Goeker M."/>
        </authorList>
    </citation>
    <scope>NUCLEOTIDE SEQUENCE [LARGE SCALE GENOMIC DNA]</scope>
    <source>
        <strain evidence="2 3">DSM 27393</strain>
    </source>
</reference>
<evidence type="ECO:0000256" key="1">
    <source>
        <dbReference type="SAM" id="Phobius"/>
    </source>
</evidence>
<evidence type="ECO:0000313" key="3">
    <source>
        <dbReference type="Proteomes" id="UP000228758"/>
    </source>
</evidence>
<evidence type="ECO:0000313" key="2">
    <source>
        <dbReference type="EMBL" id="PJJ71017.1"/>
    </source>
</evidence>
<keyword evidence="1" id="KW-0812">Transmembrane</keyword>
<organism evidence="2 3">
    <name type="scientific">Diaminobutyricimonas aerilata</name>
    <dbReference type="NCBI Taxonomy" id="1162967"/>
    <lineage>
        <taxon>Bacteria</taxon>
        <taxon>Bacillati</taxon>
        <taxon>Actinomycetota</taxon>
        <taxon>Actinomycetes</taxon>
        <taxon>Micrococcales</taxon>
        <taxon>Microbacteriaceae</taxon>
        <taxon>Diaminobutyricimonas</taxon>
    </lineage>
</organism>
<gene>
    <name evidence="2" type="ORF">CLV46_0551</name>
</gene>
<sequence length="218" mass="23608">MPDARTKPTVKQAREAARAAKVEELKRKQAREKRNRLLTAVIASVAGLAVVGTIITVVVVNGQRVAPEDIEIEGLDTITIGSYLHTDEPIEYDLTPPAGGDHAYAWLNCGVYEQPVPAENAVHSLEHGAVWISYDPAEVDAAGVQQLRDAMPDTYAILAPLEDAPAPVVLTAWGQQLHVEATDDERIEQFIRKFWRSKDVPEPNAVCTGAIDGAGKVA</sequence>
<dbReference type="InterPro" id="IPR021454">
    <property type="entry name" value="DUF3105"/>
</dbReference>
<comment type="caution">
    <text evidence="2">The sequence shown here is derived from an EMBL/GenBank/DDBJ whole genome shotgun (WGS) entry which is preliminary data.</text>
</comment>
<dbReference type="AlphaFoldDB" id="A0A2M9CGK1"/>
<dbReference type="OrthoDB" id="164831at2"/>